<evidence type="ECO:0000313" key="1">
    <source>
        <dbReference type="EMBL" id="EAT15471.1"/>
    </source>
</evidence>
<accession>Q1JZ23</accession>
<keyword evidence="2" id="KW-1185">Reference proteome</keyword>
<proteinExistence type="predicted"/>
<name>Q1JZ23_DESA6</name>
<dbReference type="AlphaFoldDB" id="Q1JZ23"/>
<dbReference type="RefSeq" id="WP_006000789.1">
    <property type="nucleotide sequence ID" value="NZ_AAEW02000010.1"/>
</dbReference>
<evidence type="ECO:0008006" key="3">
    <source>
        <dbReference type="Google" id="ProtNLM"/>
    </source>
</evidence>
<reference evidence="1" key="1">
    <citation type="submission" date="2006-05" db="EMBL/GenBank/DDBJ databases">
        <title>Annotation of the draft genome assembly of Desulfuromonas acetoxidans DSM 684.</title>
        <authorList>
            <consortium name="US DOE Joint Genome Institute (JGI-ORNL)"/>
            <person name="Larimer F."/>
            <person name="Land M."/>
            <person name="Hauser L."/>
        </authorList>
    </citation>
    <scope>NUCLEOTIDE SEQUENCE [LARGE SCALE GENOMIC DNA]</scope>
    <source>
        <strain evidence="1">DSM 684</strain>
    </source>
</reference>
<protein>
    <recommendedName>
        <fullName evidence="3">Roadblock/LAMTOR2 domain-containing protein</fullName>
    </recommendedName>
</protein>
<organism evidence="1 2">
    <name type="scientific">Desulfuromonas acetoxidans (strain DSM 684 / 11070)</name>
    <dbReference type="NCBI Taxonomy" id="281689"/>
    <lineage>
        <taxon>Bacteria</taxon>
        <taxon>Pseudomonadati</taxon>
        <taxon>Thermodesulfobacteriota</taxon>
        <taxon>Desulfuromonadia</taxon>
        <taxon>Desulfuromonadales</taxon>
        <taxon>Desulfuromonadaceae</taxon>
        <taxon>Desulfuromonas</taxon>
    </lineage>
</organism>
<sequence length="113" mass="12409">MARVTDFITALSALSGVDGYVLAQSNGQILSHNLTDAVSYLPWAKTLIQRCTLLSAGLNNDPFRGVSFQSAGRFIHLFPIRQYHLVVLQPGGSTNPQLFQHIEALIQETVERG</sequence>
<reference evidence="1" key="2">
    <citation type="submission" date="2006-05" db="EMBL/GenBank/DDBJ databases">
        <title>Sequencing of the draft genome and assembly of Desulfuromonas acetoxidans DSM 684.</title>
        <authorList>
            <consortium name="US DOE Joint Genome Institute (JGI-PGF)"/>
            <person name="Copeland A."/>
            <person name="Lucas S."/>
            <person name="Lapidus A."/>
            <person name="Barry K."/>
            <person name="Detter J.C."/>
            <person name="Glavina del Rio T."/>
            <person name="Hammon N."/>
            <person name="Israni S."/>
            <person name="Dalin E."/>
            <person name="Tice H."/>
            <person name="Bruce D."/>
            <person name="Pitluck S."/>
            <person name="Richardson P."/>
        </authorList>
    </citation>
    <scope>NUCLEOTIDE SEQUENCE [LARGE SCALE GENOMIC DNA]</scope>
    <source>
        <strain evidence="1">DSM 684</strain>
    </source>
</reference>
<gene>
    <name evidence="1" type="ORF">Dace_1333</name>
</gene>
<evidence type="ECO:0000313" key="2">
    <source>
        <dbReference type="Proteomes" id="UP000005695"/>
    </source>
</evidence>
<comment type="caution">
    <text evidence="1">The sequence shown here is derived from an EMBL/GenBank/DDBJ whole genome shotgun (WGS) entry which is preliminary data.</text>
</comment>
<dbReference type="Proteomes" id="UP000005695">
    <property type="component" value="Unassembled WGS sequence"/>
</dbReference>
<dbReference type="EMBL" id="AAEW02000010">
    <property type="protein sequence ID" value="EAT15471.1"/>
    <property type="molecule type" value="Genomic_DNA"/>
</dbReference>